<reference evidence="3" key="2">
    <citation type="submission" date="2020-10" db="UniProtKB">
        <authorList>
            <consortium name="WormBaseParasite"/>
        </authorList>
    </citation>
    <scope>IDENTIFICATION</scope>
</reference>
<accession>A0A7E4V5C4</accession>
<evidence type="ECO:0000313" key="3">
    <source>
        <dbReference type="WBParaSite" id="Pan_g16827.t1"/>
    </source>
</evidence>
<feature type="transmembrane region" description="Helical" evidence="1">
    <location>
        <begin position="83"/>
        <end position="104"/>
    </location>
</feature>
<keyword evidence="1" id="KW-0472">Membrane</keyword>
<feature type="transmembrane region" description="Helical" evidence="1">
    <location>
        <begin position="156"/>
        <end position="178"/>
    </location>
</feature>
<feature type="transmembrane region" description="Helical" evidence="1">
    <location>
        <begin position="198"/>
        <end position="221"/>
    </location>
</feature>
<name>A0A7E4V5C4_PANRE</name>
<organism evidence="2 3">
    <name type="scientific">Panagrellus redivivus</name>
    <name type="common">Microworm</name>
    <dbReference type="NCBI Taxonomy" id="6233"/>
    <lineage>
        <taxon>Eukaryota</taxon>
        <taxon>Metazoa</taxon>
        <taxon>Ecdysozoa</taxon>
        <taxon>Nematoda</taxon>
        <taxon>Chromadorea</taxon>
        <taxon>Rhabditida</taxon>
        <taxon>Tylenchina</taxon>
        <taxon>Panagrolaimomorpha</taxon>
        <taxon>Panagrolaimoidea</taxon>
        <taxon>Panagrolaimidae</taxon>
        <taxon>Panagrellus</taxon>
    </lineage>
</organism>
<reference evidence="2" key="1">
    <citation type="journal article" date="2013" name="Genetics">
        <title>The draft genome and transcriptome of Panagrellus redivivus are shaped by the harsh demands of a free-living lifestyle.</title>
        <authorList>
            <person name="Srinivasan J."/>
            <person name="Dillman A.R."/>
            <person name="Macchietto M.G."/>
            <person name="Heikkinen L."/>
            <person name="Lakso M."/>
            <person name="Fracchia K.M."/>
            <person name="Antoshechkin I."/>
            <person name="Mortazavi A."/>
            <person name="Wong G."/>
            <person name="Sternberg P.W."/>
        </authorList>
    </citation>
    <scope>NUCLEOTIDE SEQUENCE [LARGE SCALE GENOMIC DNA]</scope>
    <source>
        <strain evidence="2">MT8872</strain>
    </source>
</reference>
<feature type="transmembrane region" description="Helical" evidence="1">
    <location>
        <begin position="51"/>
        <end position="77"/>
    </location>
</feature>
<dbReference type="AlphaFoldDB" id="A0A7E4V5C4"/>
<keyword evidence="1" id="KW-1133">Transmembrane helix</keyword>
<evidence type="ECO:0000313" key="2">
    <source>
        <dbReference type="Proteomes" id="UP000492821"/>
    </source>
</evidence>
<protein>
    <submittedName>
        <fullName evidence="3">G_PROTEIN_RECEP_F1_2 domain-containing protein</fullName>
    </submittedName>
</protein>
<feature type="transmembrane region" description="Helical" evidence="1">
    <location>
        <begin position="116"/>
        <end position="136"/>
    </location>
</feature>
<sequence>MHPDACMSLIAAKKFFAHYSNWAELVFPAVCLIFVLLNIAFLATHRGSFKGLILINLTYIVILVGAFVKGLMLFVSMSRKWRLIRIFGDFLMPMMIVVVALRHLVEVHQVRFLRKLVKLGFLIPTIIVLSACFTYMPEHDIEHFNVTKIHDHFDCIIGQYQGIYAVHAMLLAVFLTSLAHCQATSFPISAEAIKLSRWYFFISLETGILLILSNALTIAYFRVSIKPGFVYIVQKWELFNTAFQFFITCGMDARLERLIIKVVTFGKCGGEEKDDSDTDLVIRRIRAMKKNKVAPKPNLIYYTQTLNVRKKTCFKATISLND</sequence>
<feature type="transmembrane region" description="Helical" evidence="1">
    <location>
        <begin position="25"/>
        <end position="44"/>
    </location>
</feature>
<keyword evidence="1" id="KW-0812">Transmembrane</keyword>
<dbReference type="WBParaSite" id="Pan_g16827.t1">
    <property type="protein sequence ID" value="Pan_g16827.t1"/>
    <property type="gene ID" value="Pan_g16827"/>
</dbReference>
<evidence type="ECO:0000256" key="1">
    <source>
        <dbReference type="SAM" id="Phobius"/>
    </source>
</evidence>
<proteinExistence type="predicted"/>
<dbReference type="Proteomes" id="UP000492821">
    <property type="component" value="Unassembled WGS sequence"/>
</dbReference>
<keyword evidence="2" id="KW-1185">Reference proteome</keyword>